<proteinExistence type="predicted"/>
<dbReference type="GO" id="GO:0003677">
    <property type="term" value="F:DNA binding"/>
    <property type="evidence" value="ECO:0007669"/>
    <property type="project" value="UniProtKB-UniRule"/>
</dbReference>
<keyword evidence="1" id="KW-0805">Transcription regulation</keyword>
<dbReference type="Pfam" id="PF16925">
    <property type="entry name" value="TetR_C_13"/>
    <property type="match status" value="1"/>
</dbReference>
<dbReference type="PROSITE" id="PS50977">
    <property type="entry name" value="HTH_TETR_2"/>
    <property type="match status" value="1"/>
</dbReference>
<name>F4KX83_HALH1</name>
<sequence length="196" mass="22142">MNATDTRERILGRMFQDIHKNGFQGLRADRVIADLGITKGALYHYFPSKDAIGLAVIEEIIEPSYLAFFRSLEETKGHPIDLLQAHLLELANKATPDDIHLGCPLNNLVQEMSPINEDFRQRLKVVMDSMIHYSSRALERGISKGQVKTNTDCISVAAFMIASMEGAYSVAKVQRSIASFQRNIQQLVNYLELYRL</sequence>
<dbReference type="Pfam" id="PF00440">
    <property type="entry name" value="TetR_N"/>
    <property type="match status" value="1"/>
</dbReference>
<evidence type="ECO:0000313" key="6">
    <source>
        <dbReference type="EMBL" id="AEE48311.1"/>
    </source>
</evidence>
<keyword evidence="7" id="KW-1185">Reference proteome</keyword>
<dbReference type="Gene3D" id="1.10.357.10">
    <property type="entry name" value="Tetracycline Repressor, domain 2"/>
    <property type="match status" value="1"/>
</dbReference>
<protein>
    <submittedName>
        <fullName evidence="6">Regulatory protein TetR</fullName>
    </submittedName>
</protein>
<dbReference type="OrthoDB" id="9798857at2"/>
<evidence type="ECO:0000256" key="4">
    <source>
        <dbReference type="PROSITE-ProRule" id="PRU00335"/>
    </source>
</evidence>
<evidence type="ECO:0000259" key="5">
    <source>
        <dbReference type="PROSITE" id="PS50977"/>
    </source>
</evidence>
<feature type="DNA-binding region" description="H-T-H motif" evidence="4">
    <location>
        <begin position="27"/>
        <end position="46"/>
    </location>
</feature>
<evidence type="ECO:0000256" key="3">
    <source>
        <dbReference type="ARBA" id="ARBA00023163"/>
    </source>
</evidence>
<keyword evidence="3" id="KW-0804">Transcription</keyword>
<dbReference type="PANTHER" id="PTHR47506">
    <property type="entry name" value="TRANSCRIPTIONAL REGULATORY PROTEIN"/>
    <property type="match status" value="1"/>
</dbReference>
<dbReference type="SUPFAM" id="SSF46689">
    <property type="entry name" value="Homeodomain-like"/>
    <property type="match status" value="1"/>
</dbReference>
<evidence type="ECO:0000313" key="7">
    <source>
        <dbReference type="Proteomes" id="UP000008461"/>
    </source>
</evidence>
<reference key="2">
    <citation type="submission" date="2011-04" db="EMBL/GenBank/DDBJ databases">
        <title>Complete sequence of chromosome of Haliscomenobacter hydrossis DSM 1100.</title>
        <authorList>
            <consortium name="US DOE Joint Genome Institute (JGI-PGF)"/>
            <person name="Lucas S."/>
            <person name="Han J."/>
            <person name="Lapidus A."/>
            <person name="Bruce D."/>
            <person name="Goodwin L."/>
            <person name="Pitluck S."/>
            <person name="Peters L."/>
            <person name="Kyrpides N."/>
            <person name="Mavromatis K."/>
            <person name="Ivanova N."/>
            <person name="Ovchinnikova G."/>
            <person name="Pagani I."/>
            <person name="Daligault H."/>
            <person name="Detter J.C."/>
            <person name="Han C."/>
            <person name="Land M."/>
            <person name="Hauser L."/>
            <person name="Markowitz V."/>
            <person name="Cheng J.-F."/>
            <person name="Hugenholtz P."/>
            <person name="Woyke T."/>
            <person name="Wu D."/>
            <person name="Verbarg S."/>
            <person name="Frueling A."/>
            <person name="Brambilla E."/>
            <person name="Klenk H.-P."/>
            <person name="Eisen J.A."/>
        </authorList>
    </citation>
    <scope>NUCLEOTIDE SEQUENCE</scope>
    <source>
        <strain>DSM 1100</strain>
    </source>
</reference>
<dbReference type="RefSeq" id="WP_013762875.1">
    <property type="nucleotide sequence ID" value="NC_015510.1"/>
</dbReference>
<reference evidence="6 7" key="1">
    <citation type="journal article" date="2011" name="Stand. Genomic Sci.">
        <title>Complete genome sequence of Haliscomenobacter hydrossis type strain (O).</title>
        <authorList>
            <consortium name="US DOE Joint Genome Institute (JGI-PGF)"/>
            <person name="Daligault H."/>
            <person name="Lapidus A."/>
            <person name="Zeytun A."/>
            <person name="Nolan M."/>
            <person name="Lucas S."/>
            <person name="Del Rio T.G."/>
            <person name="Tice H."/>
            <person name="Cheng J.F."/>
            <person name="Tapia R."/>
            <person name="Han C."/>
            <person name="Goodwin L."/>
            <person name="Pitluck S."/>
            <person name="Liolios K."/>
            <person name="Pagani I."/>
            <person name="Ivanova N."/>
            <person name="Huntemann M."/>
            <person name="Mavromatis K."/>
            <person name="Mikhailova N."/>
            <person name="Pati A."/>
            <person name="Chen A."/>
            <person name="Palaniappan K."/>
            <person name="Land M."/>
            <person name="Hauser L."/>
            <person name="Brambilla E.M."/>
            <person name="Rohde M."/>
            <person name="Verbarg S."/>
            <person name="Goker M."/>
            <person name="Bristow J."/>
            <person name="Eisen J.A."/>
            <person name="Markowitz V."/>
            <person name="Hugenholtz P."/>
            <person name="Kyrpides N.C."/>
            <person name="Klenk H.P."/>
            <person name="Woyke T."/>
        </authorList>
    </citation>
    <scope>NUCLEOTIDE SEQUENCE [LARGE SCALE GENOMIC DNA]</scope>
    <source>
        <strain evidence="7">ATCC 27775 / DSM 1100 / LMG 10767 / O</strain>
    </source>
</reference>
<evidence type="ECO:0000256" key="1">
    <source>
        <dbReference type="ARBA" id="ARBA00023015"/>
    </source>
</evidence>
<dbReference type="SUPFAM" id="SSF48498">
    <property type="entry name" value="Tetracyclin repressor-like, C-terminal domain"/>
    <property type="match status" value="1"/>
</dbReference>
<dbReference type="EMBL" id="CP002691">
    <property type="protein sequence ID" value="AEE48311.1"/>
    <property type="molecule type" value="Genomic_DNA"/>
</dbReference>
<keyword evidence="2 4" id="KW-0238">DNA-binding</keyword>
<dbReference type="PANTHER" id="PTHR47506:SF3">
    <property type="entry name" value="HTH-TYPE TRANSCRIPTIONAL REGULATOR LMRA"/>
    <property type="match status" value="1"/>
</dbReference>
<dbReference type="eggNOG" id="COG1309">
    <property type="taxonomic scope" value="Bacteria"/>
</dbReference>
<dbReference type="KEGG" id="hhy:Halhy_0400"/>
<dbReference type="AlphaFoldDB" id="F4KX83"/>
<organism evidence="6 7">
    <name type="scientific">Haliscomenobacter hydrossis (strain ATCC 27775 / DSM 1100 / LMG 10767 / O)</name>
    <dbReference type="NCBI Taxonomy" id="760192"/>
    <lineage>
        <taxon>Bacteria</taxon>
        <taxon>Pseudomonadati</taxon>
        <taxon>Bacteroidota</taxon>
        <taxon>Saprospiria</taxon>
        <taxon>Saprospirales</taxon>
        <taxon>Haliscomenobacteraceae</taxon>
        <taxon>Haliscomenobacter</taxon>
    </lineage>
</organism>
<dbReference type="InterPro" id="IPR036271">
    <property type="entry name" value="Tet_transcr_reg_TetR-rel_C_sf"/>
</dbReference>
<dbReference type="HOGENOM" id="CLU_069356_28_1_10"/>
<dbReference type="STRING" id="760192.Halhy_0400"/>
<feature type="domain" description="HTH tetR-type" evidence="5">
    <location>
        <begin position="4"/>
        <end position="64"/>
    </location>
</feature>
<dbReference type="InterPro" id="IPR011075">
    <property type="entry name" value="TetR_C"/>
</dbReference>
<dbReference type="Proteomes" id="UP000008461">
    <property type="component" value="Chromosome"/>
</dbReference>
<evidence type="ECO:0000256" key="2">
    <source>
        <dbReference type="ARBA" id="ARBA00023125"/>
    </source>
</evidence>
<dbReference type="InterPro" id="IPR001647">
    <property type="entry name" value="HTH_TetR"/>
</dbReference>
<gene>
    <name evidence="6" type="ordered locus">Halhy_0400</name>
</gene>
<dbReference type="InterPro" id="IPR009057">
    <property type="entry name" value="Homeodomain-like_sf"/>
</dbReference>
<accession>F4KX83</accession>